<dbReference type="Pfam" id="PF00877">
    <property type="entry name" value="NLPC_P60"/>
    <property type="match status" value="1"/>
</dbReference>
<dbReference type="PROSITE" id="PS51935">
    <property type="entry name" value="NLPC_P60"/>
    <property type="match status" value="1"/>
</dbReference>
<gene>
    <name evidence="6" type="ORF">EV386_2353</name>
</gene>
<dbReference type="AlphaFoldDB" id="A0A4Q7M2C9"/>
<dbReference type="GO" id="GO:0006508">
    <property type="term" value="P:proteolysis"/>
    <property type="evidence" value="ECO:0007669"/>
    <property type="project" value="UniProtKB-KW"/>
</dbReference>
<proteinExistence type="inferred from homology"/>
<dbReference type="PANTHER" id="PTHR47359:SF3">
    <property type="entry name" value="NLP_P60 DOMAIN-CONTAINING PROTEIN-RELATED"/>
    <property type="match status" value="1"/>
</dbReference>
<comment type="caution">
    <text evidence="6">The sequence shown here is derived from an EMBL/GenBank/DDBJ whole genome shotgun (WGS) entry which is preliminary data.</text>
</comment>
<evidence type="ECO:0000256" key="4">
    <source>
        <dbReference type="ARBA" id="ARBA00022807"/>
    </source>
</evidence>
<evidence type="ECO:0000313" key="6">
    <source>
        <dbReference type="EMBL" id="RZS62036.1"/>
    </source>
</evidence>
<evidence type="ECO:0000256" key="1">
    <source>
        <dbReference type="ARBA" id="ARBA00007074"/>
    </source>
</evidence>
<evidence type="ECO:0000256" key="2">
    <source>
        <dbReference type="ARBA" id="ARBA00022670"/>
    </source>
</evidence>
<name>A0A4Q7M2C9_9MICO</name>
<comment type="similarity">
    <text evidence="1">Belongs to the peptidase C40 family.</text>
</comment>
<feature type="domain" description="NlpC/P60" evidence="5">
    <location>
        <begin position="94"/>
        <end position="207"/>
    </location>
</feature>
<accession>A0A4Q7M2C9</accession>
<keyword evidence="2" id="KW-0645">Protease</keyword>
<dbReference type="EMBL" id="SGWX01000001">
    <property type="protein sequence ID" value="RZS62036.1"/>
    <property type="molecule type" value="Genomic_DNA"/>
</dbReference>
<protein>
    <submittedName>
        <fullName evidence="6">Cell wall-associated NlpC family hydrolase</fullName>
    </submittedName>
</protein>
<organism evidence="6 7">
    <name type="scientific">Xylanimonas ulmi</name>
    <dbReference type="NCBI Taxonomy" id="228973"/>
    <lineage>
        <taxon>Bacteria</taxon>
        <taxon>Bacillati</taxon>
        <taxon>Actinomycetota</taxon>
        <taxon>Actinomycetes</taxon>
        <taxon>Micrococcales</taxon>
        <taxon>Promicromonosporaceae</taxon>
        <taxon>Xylanimonas</taxon>
    </lineage>
</organism>
<sequence>MIVATFASSAAAAPVEESTDTGLSTVDLGALTEQARAALEAAPVVTVAADAEVEVESVAVDGAVQVTPAPARAVAATRTTNASRTADRVDIPASAVGSDAASIAMRYVGVPYVYGGTSPSGFDCSGLVSYVYAQLGIDLPHQSRGILDSARTTQISRSAAQPGDIIWSPGHVAIYLGDGMQIEAATPRSGTGVHKIWQSNPVFLRVS</sequence>
<evidence type="ECO:0000256" key="3">
    <source>
        <dbReference type="ARBA" id="ARBA00022801"/>
    </source>
</evidence>
<keyword evidence="3 6" id="KW-0378">Hydrolase</keyword>
<dbReference type="InterPro" id="IPR051794">
    <property type="entry name" value="PG_Endopeptidase_C40"/>
</dbReference>
<keyword evidence="4" id="KW-0788">Thiol protease</keyword>
<dbReference type="SUPFAM" id="SSF54001">
    <property type="entry name" value="Cysteine proteinases"/>
    <property type="match status" value="1"/>
</dbReference>
<evidence type="ECO:0000313" key="7">
    <source>
        <dbReference type="Proteomes" id="UP000293852"/>
    </source>
</evidence>
<keyword evidence="7" id="KW-1185">Reference proteome</keyword>
<dbReference type="GO" id="GO:0008234">
    <property type="term" value="F:cysteine-type peptidase activity"/>
    <property type="evidence" value="ECO:0007669"/>
    <property type="project" value="UniProtKB-KW"/>
</dbReference>
<evidence type="ECO:0000259" key="5">
    <source>
        <dbReference type="PROSITE" id="PS51935"/>
    </source>
</evidence>
<dbReference type="InterPro" id="IPR000064">
    <property type="entry name" value="NLP_P60_dom"/>
</dbReference>
<dbReference type="Proteomes" id="UP000293852">
    <property type="component" value="Unassembled WGS sequence"/>
</dbReference>
<reference evidence="6 7" key="1">
    <citation type="submission" date="2019-02" db="EMBL/GenBank/DDBJ databases">
        <title>Sequencing the genomes of 1000 actinobacteria strains.</title>
        <authorList>
            <person name="Klenk H.-P."/>
        </authorList>
    </citation>
    <scope>NUCLEOTIDE SEQUENCE [LARGE SCALE GENOMIC DNA]</scope>
    <source>
        <strain evidence="6 7">DSM 16932</strain>
    </source>
</reference>
<dbReference type="PANTHER" id="PTHR47359">
    <property type="entry name" value="PEPTIDOGLYCAN DL-ENDOPEPTIDASE CWLO"/>
    <property type="match status" value="1"/>
</dbReference>
<dbReference type="InterPro" id="IPR038765">
    <property type="entry name" value="Papain-like_cys_pep_sf"/>
</dbReference>
<dbReference type="Gene3D" id="3.90.1720.10">
    <property type="entry name" value="endopeptidase domain like (from Nostoc punctiforme)"/>
    <property type="match status" value="1"/>
</dbReference>